<accession>A0A2S0WJH0</accession>
<dbReference type="Gene3D" id="3.40.50.2000">
    <property type="entry name" value="Glycogen Phosphorylase B"/>
    <property type="match status" value="1"/>
</dbReference>
<dbReference type="GO" id="GO:0016740">
    <property type="term" value="F:transferase activity"/>
    <property type="evidence" value="ECO:0007669"/>
    <property type="project" value="UniProtKB-KW"/>
</dbReference>
<feature type="region of interest" description="Disordered" evidence="1">
    <location>
        <begin position="398"/>
        <end position="424"/>
    </location>
</feature>
<dbReference type="InterPro" id="IPR055050">
    <property type="entry name" value="WsaF_C"/>
</dbReference>
<feature type="domain" description="WsaF C-terminal" evidence="2">
    <location>
        <begin position="234"/>
        <end position="354"/>
    </location>
</feature>
<evidence type="ECO:0000259" key="2">
    <source>
        <dbReference type="Pfam" id="PF22772"/>
    </source>
</evidence>
<organism evidence="3 4">
    <name type="scientific">Aeromicrobium chenweiae</name>
    <dbReference type="NCBI Taxonomy" id="2079793"/>
    <lineage>
        <taxon>Bacteria</taxon>
        <taxon>Bacillati</taxon>
        <taxon>Actinomycetota</taxon>
        <taxon>Actinomycetes</taxon>
        <taxon>Propionibacteriales</taxon>
        <taxon>Nocardioidaceae</taxon>
        <taxon>Aeromicrobium</taxon>
    </lineage>
</organism>
<dbReference type="OrthoDB" id="7615426at2"/>
<evidence type="ECO:0000313" key="4">
    <source>
        <dbReference type="Proteomes" id="UP000244384"/>
    </source>
</evidence>
<dbReference type="Gene3D" id="3.40.50.11090">
    <property type="match status" value="1"/>
</dbReference>
<accession>A0A5F2EMB2</accession>
<feature type="compositionally biased region" description="Pro residues" evidence="1">
    <location>
        <begin position="411"/>
        <end position="424"/>
    </location>
</feature>
<evidence type="ECO:0000313" key="3">
    <source>
        <dbReference type="EMBL" id="AWB91432.1"/>
    </source>
</evidence>
<dbReference type="KEGG" id="aez:C3E78_03910"/>
<dbReference type="EMBL" id="CP026952">
    <property type="protein sequence ID" value="AWB91432.1"/>
    <property type="molecule type" value="Genomic_DNA"/>
</dbReference>
<proteinExistence type="predicted"/>
<dbReference type="Proteomes" id="UP000244384">
    <property type="component" value="Chromosome"/>
</dbReference>
<keyword evidence="4" id="KW-1185">Reference proteome</keyword>
<dbReference type="SUPFAM" id="SSF53756">
    <property type="entry name" value="UDP-Glycosyltransferase/glycogen phosphorylase"/>
    <property type="match status" value="1"/>
</dbReference>
<sequence length="424" mass="45905">MNVRGATQKLRHEGPAGLARRIVRRAHDRLGAGALDFPLLPGDIADSGSLPAVTAGKRSRSDGPLTIGWLSTPPSAGSGGHTTMFRMIRALEDAGHTCVLFLYDRHHGDLTRHAEVVAHSWPWVGAEVRDASSGWEGVDAVVATSWPTAHVLARRGTGLHRLYFVQDYEPFFFPRGSEHELAADTYRFGFTNIALGTMVHDRLRHELGVSSHVVPFSCDTNVYSLEHRGARSGVVFYAKPDVPRRGYLLGMLALEEFHRRHPEHPIHVYGEAMPEVSFPVIRHGRLTPDELNLLYNQTVAGLAMSFTNISLVAEEMLASGTIPVVPDLHDARADLPNDEVAWSPPTPAGLARALCRAVEDPDVPGRAVRAAASVRTDNWQEAGRAVVRIIEDTALTAGPPQVSWEASGPSSPAPPVATPAPAAP</sequence>
<reference evidence="4" key="1">
    <citation type="submission" date="2018-01" db="EMBL/GenBank/DDBJ databases">
        <authorList>
            <person name="Li J."/>
        </authorList>
    </citation>
    <scope>NUCLEOTIDE SEQUENCE [LARGE SCALE GENOMIC DNA]</scope>
    <source>
        <strain evidence="4">592</strain>
    </source>
</reference>
<evidence type="ECO:0000256" key="1">
    <source>
        <dbReference type="SAM" id="MobiDB-lite"/>
    </source>
</evidence>
<protein>
    <submittedName>
        <fullName evidence="3">Glycosyl transferase group 1</fullName>
    </submittedName>
</protein>
<dbReference type="RefSeq" id="WP_108577078.1">
    <property type="nucleotide sequence ID" value="NZ_CP026952.1"/>
</dbReference>
<gene>
    <name evidence="3" type="ORF">C3E78_03910</name>
</gene>
<keyword evidence="3" id="KW-0808">Transferase</keyword>
<dbReference type="Pfam" id="PF22772">
    <property type="entry name" value="WsaF_C"/>
    <property type="match status" value="1"/>
</dbReference>
<name>A0A2S0WJH0_9ACTN</name>
<dbReference type="AlphaFoldDB" id="A0A2S0WJH0"/>